<proteinExistence type="predicted"/>
<evidence type="ECO:0000259" key="2">
    <source>
        <dbReference type="Pfam" id="PF13349"/>
    </source>
</evidence>
<feature type="domain" description="DUF4097" evidence="2">
    <location>
        <begin position="116"/>
        <end position="239"/>
    </location>
</feature>
<dbReference type="InterPro" id="IPR025164">
    <property type="entry name" value="Toastrack_DUF4097"/>
</dbReference>
<dbReference type="PROSITE" id="PS51257">
    <property type="entry name" value="PROKAR_LIPOPROTEIN"/>
    <property type="match status" value="1"/>
</dbReference>
<protein>
    <submittedName>
        <fullName evidence="3">DUF4097 domain-containing protein</fullName>
    </submittedName>
</protein>
<reference evidence="3 4" key="1">
    <citation type="submission" date="2024-09" db="EMBL/GenBank/DDBJ databases">
        <authorList>
            <person name="Sun Q."/>
            <person name="Mori K."/>
        </authorList>
    </citation>
    <scope>NUCLEOTIDE SEQUENCE [LARGE SCALE GENOMIC DNA]</scope>
    <source>
        <strain evidence="3 4">TBRC 1432</strain>
    </source>
</reference>
<evidence type="ECO:0000313" key="4">
    <source>
        <dbReference type="Proteomes" id="UP001589810"/>
    </source>
</evidence>
<gene>
    <name evidence="3" type="ORF">ACFFH7_01955</name>
</gene>
<name>A0ABV6MIU7_9PSEU</name>
<feature type="region of interest" description="Disordered" evidence="1">
    <location>
        <begin position="215"/>
        <end position="242"/>
    </location>
</feature>
<dbReference type="RefSeq" id="WP_273938993.1">
    <property type="nucleotide sequence ID" value="NZ_CP097263.1"/>
</dbReference>
<sequence length="242" mass="24904">MRRVLGAAGLVVAGVWVMSGCSHLLPPQSMTETKTLDQSVTSIKLDGRSGGVTVHGQAGLAKITVQRKITYHDTTPKQDTYRVDGGVLVLSGDCGTNCSVDYDVTAPAGLPVSGKTDNGGVELRNVGAVDVTTSSGEIDLADVAGTVKAETSNGEITGRGLRGGNVQAKTSNGRIDLALLEPGDVTARTDNGDIKLAVPAGGYRVTTQNHNGHRKIGVTEDPNGKNTLDLGSDNGDIEVAQA</sequence>
<dbReference type="Proteomes" id="UP001589810">
    <property type="component" value="Unassembled WGS sequence"/>
</dbReference>
<evidence type="ECO:0000313" key="3">
    <source>
        <dbReference type="EMBL" id="MFC0540223.1"/>
    </source>
</evidence>
<accession>A0ABV6MIU7</accession>
<comment type="caution">
    <text evidence="3">The sequence shown here is derived from an EMBL/GenBank/DDBJ whole genome shotgun (WGS) entry which is preliminary data.</text>
</comment>
<evidence type="ECO:0000256" key="1">
    <source>
        <dbReference type="SAM" id="MobiDB-lite"/>
    </source>
</evidence>
<organism evidence="3 4">
    <name type="scientific">Kutzneria chonburiensis</name>
    <dbReference type="NCBI Taxonomy" id="1483604"/>
    <lineage>
        <taxon>Bacteria</taxon>
        <taxon>Bacillati</taxon>
        <taxon>Actinomycetota</taxon>
        <taxon>Actinomycetes</taxon>
        <taxon>Pseudonocardiales</taxon>
        <taxon>Pseudonocardiaceae</taxon>
        <taxon>Kutzneria</taxon>
    </lineage>
</organism>
<dbReference type="EMBL" id="JBHLUD010000001">
    <property type="protein sequence ID" value="MFC0540223.1"/>
    <property type="molecule type" value="Genomic_DNA"/>
</dbReference>
<dbReference type="Pfam" id="PF13349">
    <property type="entry name" value="DUF4097"/>
    <property type="match status" value="1"/>
</dbReference>
<keyword evidence="4" id="KW-1185">Reference proteome</keyword>